<dbReference type="Proteomes" id="UP001182556">
    <property type="component" value="Unassembled WGS sequence"/>
</dbReference>
<reference evidence="1" key="1">
    <citation type="submission" date="2023-02" db="EMBL/GenBank/DDBJ databases">
        <title>Identification and recombinant expression of a fungal hydrolase from Papiliotrema laurentii that hydrolyzes apple cutin and clears colloidal polyester polyurethane.</title>
        <authorList>
            <consortium name="DOE Joint Genome Institute"/>
            <person name="Roman V.A."/>
            <person name="Bojanowski C."/>
            <person name="Crable B.R."/>
            <person name="Wagner D.N."/>
            <person name="Hung C.S."/>
            <person name="Nadeau L.J."/>
            <person name="Schratz L."/>
            <person name="Haridas S."/>
            <person name="Pangilinan J."/>
            <person name="Lipzen A."/>
            <person name="Na H."/>
            <person name="Yan M."/>
            <person name="Ng V."/>
            <person name="Grigoriev I.V."/>
            <person name="Spatafora J.W."/>
            <person name="Barlow D."/>
            <person name="Biffinger J."/>
            <person name="Kelley-Loughnane N."/>
            <person name="Varaljay V.A."/>
            <person name="Crookes-Goodson W.J."/>
        </authorList>
    </citation>
    <scope>NUCLEOTIDE SEQUENCE</scope>
    <source>
        <strain evidence="1">5307AH</strain>
    </source>
</reference>
<dbReference type="PANTHER" id="PTHR39214">
    <property type="entry name" value="MICROBODY (PEROXISOME) BIOGENESIS PROTEIN PEROXIN 8 (EUROFUNG)"/>
    <property type="match status" value="1"/>
</dbReference>
<comment type="caution">
    <text evidence="1">The sequence shown here is derived from an EMBL/GenBank/DDBJ whole genome shotgun (WGS) entry which is preliminary data.</text>
</comment>
<dbReference type="PANTHER" id="PTHR39214:SF1">
    <property type="entry name" value="MICROBODY (PEROXISOME) BIOGENESIS PROTEIN PEROXIN 8 (EUROFUNG)"/>
    <property type="match status" value="1"/>
</dbReference>
<proteinExistence type="predicted"/>
<evidence type="ECO:0000313" key="2">
    <source>
        <dbReference type="Proteomes" id="UP001182556"/>
    </source>
</evidence>
<dbReference type="AlphaFoldDB" id="A0AAD9FNU9"/>
<dbReference type="InterPro" id="IPR055334">
    <property type="entry name" value="PEX8-like"/>
</dbReference>
<gene>
    <name evidence="1" type="ORF">DB88DRAFT_492391</name>
</gene>
<dbReference type="EMBL" id="JAODAN010000006">
    <property type="protein sequence ID" value="KAK1923774.1"/>
    <property type="molecule type" value="Genomic_DNA"/>
</dbReference>
<protein>
    <submittedName>
        <fullName evidence="1">Uncharacterized protein</fullName>
    </submittedName>
</protein>
<organism evidence="1 2">
    <name type="scientific">Papiliotrema laurentii</name>
    <name type="common">Cryptococcus laurentii</name>
    <dbReference type="NCBI Taxonomy" id="5418"/>
    <lineage>
        <taxon>Eukaryota</taxon>
        <taxon>Fungi</taxon>
        <taxon>Dikarya</taxon>
        <taxon>Basidiomycota</taxon>
        <taxon>Agaricomycotina</taxon>
        <taxon>Tremellomycetes</taxon>
        <taxon>Tremellales</taxon>
        <taxon>Rhynchogastremaceae</taxon>
        <taxon>Papiliotrema</taxon>
    </lineage>
</organism>
<sequence>MTIPDRMEDQTEVYHNFTRLLQDTASLTLPDETLFGAITHFLSTVPLPDLEDFVKLIINSPSLWSRPGSPKGVKEAVRVAAYAKVDAVVKALVKAYFPQYRRDKQARRWMEVIGRVVVEAESSIGRRTVLMGLVTGMAENQSVDWGSIRERLEEELVVEAAEADVAEREGMEVTCCALMYASKRRLNALDLEDLLAGLQLRATRHSEGRGEDPKQLPHALGRLYVAMNDGDEAARTAAWAAMRSFCVDVRSANDDRASAARAVFLSTACSITDVLVSSSPPSLPSSSRDTLHPSADIATEILLCLLTFAKTETPLGDDEQTYHHVLYGCLDVLEAKGGPLAIAESLRSLQQQCGGRPSPDQAALILHVGEQLINTLDAGTVRSILLPLCQEHIKRTDPRETFEAAHAFIIALIQAFTGTPDTTPSQIPFMKELIPFYARLLLRQYGREDITADQLRTAYPIVVGGAARCCDDTVNLCVQLLKDQHLQTSGDSARTQTLRLARLAITPHVCLSGLAAYLDDLAWCILETQVDTEQRNELVEATFGMVIKGLPDAARRDGMEWWLKWRDAFEGKAEQGIDRAKL</sequence>
<accession>A0AAD9FNU9</accession>
<evidence type="ECO:0000313" key="1">
    <source>
        <dbReference type="EMBL" id="KAK1923774.1"/>
    </source>
</evidence>
<keyword evidence="2" id="KW-1185">Reference proteome</keyword>
<name>A0AAD9FNU9_PAPLA</name>